<keyword evidence="11" id="KW-1185">Reference proteome</keyword>
<name>A0A452SQQ7_URSAM</name>
<evidence type="ECO:0000256" key="2">
    <source>
        <dbReference type="ARBA" id="ARBA00022692"/>
    </source>
</evidence>
<keyword evidence="5 8" id="KW-0472">Membrane</keyword>
<keyword evidence="3 8" id="KW-1133">Transmembrane helix</keyword>
<dbReference type="GO" id="GO:0005886">
    <property type="term" value="C:plasma membrane"/>
    <property type="evidence" value="ECO:0007669"/>
    <property type="project" value="TreeGrafter"/>
</dbReference>
<feature type="transmembrane region" description="Helical" evidence="8">
    <location>
        <begin position="187"/>
        <end position="210"/>
    </location>
</feature>
<comment type="subcellular location">
    <subcellularLocation>
        <location evidence="1">Membrane</location>
        <topology evidence="1">Multi-pass membrane protein</topology>
    </subcellularLocation>
</comment>
<dbReference type="Proteomes" id="UP000291022">
    <property type="component" value="Unassembled WGS sequence"/>
</dbReference>
<reference evidence="10" key="2">
    <citation type="submission" date="2025-08" db="UniProtKB">
        <authorList>
            <consortium name="Ensembl"/>
        </authorList>
    </citation>
    <scope>IDENTIFICATION</scope>
</reference>
<evidence type="ECO:0000313" key="11">
    <source>
        <dbReference type="Proteomes" id="UP000291022"/>
    </source>
</evidence>
<keyword evidence="4" id="KW-0297">G-protein coupled receptor</keyword>
<sequence length="271" mass="30712">AGCPDYRIAPRGFPEPQPQHRELWGQADLSTPSFFDNLITSVTSQVVWVAQFRDNVLSMIHKLRDHSLGNLAGLGPMASEMVFQDEWVQFRLVIGYTITVFAGILGNWLSNHVIMKYKKAHTATSLFVVNISVTNMMLALLSSPFSVVCYLCNSFVFEKMTCHLSHCALYSCAYVTVITMASQITLMRGNICIILFWIVSTSAALPHAIYQKLYYWTLGKRNTGWPVFGFQQPMSSESSWKNLWSRDSISKHGTKINFSKLKFIRSTQELS</sequence>
<evidence type="ECO:0000256" key="1">
    <source>
        <dbReference type="ARBA" id="ARBA00004141"/>
    </source>
</evidence>
<reference evidence="10" key="3">
    <citation type="submission" date="2025-09" db="UniProtKB">
        <authorList>
            <consortium name="Ensembl"/>
        </authorList>
    </citation>
    <scope>IDENTIFICATION</scope>
</reference>
<evidence type="ECO:0000256" key="4">
    <source>
        <dbReference type="ARBA" id="ARBA00023040"/>
    </source>
</evidence>
<organism evidence="10 11">
    <name type="scientific">Ursus americanus</name>
    <name type="common">American black bear</name>
    <name type="synonym">Euarctos americanus</name>
    <dbReference type="NCBI Taxonomy" id="9643"/>
    <lineage>
        <taxon>Eukaryota</taxon>
        <taxon>Metazoa</taxon>
        <taxon>Chordata</taxon>
        <taxon>Craniata</taxon>
        <taxon>Vertebrata</taxon>
        <taxon>Euteleostomi</taxon>
        <taxon>Mammalia</taxon>
        <taxon>Eutheria</taxon>
        <taxon>Laurasiatheria</taxon>
        <taxon>Carnivora</taxon>
        <taxon>Caniformia</taxon>
        <taxon>Ursidae</taxon>
        <taxon>Ursus</taxon>
    </lineage>
</organism>
<dbReference type="InterPro" id="IPR017452">
    <property type="entry name" value="GPCR_Rhodpsn_7TM"/>
</dbReference>
<feature type="domain" description="G-protein coupled receptors family 1 profile" evidence="9">
    <location>
        <begin position="106"/>
        <end position="164"/>
    </location>
</feature>
<dbReference type="PANTHER" id="PTHR24235:SF29">
    <property type="entry name" value="GH23382P"/>
    <property type="match status" value="1"/>
</dbReference>
<evidence type="ECO:0000256" key="8">
    <source>
        <dbReference type="SAM" id="Phobius"/>
    </source>
</evidence>
<evidence type="ECO:0000313" key="10">
    <source>
        <dbReference type="Ensembl" id="ENSUAMP00000035093.1"/>
    </source>
</evidence>
<keyword evidence="6" id="KW-0675">Receptor</keyword>
<evidence type="ECO:0000256" key="5">
    <source>
        <dbReference type="ARBA" id="ARBA00023136"/>
    </source>
</evidence>
<dbReference type="GO" id="GO:0042923">
    <property type="term" value="F:neuropeptide binding"/>
    <property type="evidence" value="ECO:0007669"/>
    <property type="project" value="TreeGrafter"/>
</dbReference>
<dbReference type="AlphaFoldDB" id="A0A452SQQ7"/>
<evidence type="ECO:0000256" key="6">
    <source>
        <dbReference type="ARBA" id="ARBA00023170"/>
    </source>
</evidence>
<evidence type="ECO:0000259" key="9">
    <source>
        <dbReference type="PROSITE" id="PS50262"/>
    </source>
</evidence>
<keyword evidence="2 8" id="KW-0812">Transmembrane</keyword>
<dbReference type="Gene3D" id="1.20.1070.10">
    <property type="entry name" value="Rhodopsin 7-helix transmembrane proteins"/>
    <property type="match status" value="1"/>
</dbReference>
<dbReference type="SUPFAM" id="SSF81321">
    <property type="entry name" value="Family A G protein-coupled receptor-like"/>
    <property type="match status" value="1"/>
</dbReference>
<proteinExistence type="predicted"/>
<dbReference type="GO" id="GO:0043005">
    <property type="term" value="C:neuron projection"/>
    <property type="evidence" value="ECO:0007669"/>
    <property type="project" value="TreeGrafter"/>
</dbReference>
<protein>
    <recommendedName>
        <fullName evidence="9">G-protein coupled receptors family 1 profile domain-containing protein</fullName>
    </recommendedName>
</protein>
<reference evidence="11" key="1">
    <citation type="submission" date="2016-06" db="EMBL/GenBank/DDBJ databases">
        <title>De novo assembly and RNA-Seq shows season-dependent expression and editing in black bear kidneys.</title>
        <authorList>
            <person name="Korstanje R."/>
            <person name="Srivastava A."/>
            <person name="Sarsani V.K."/>
            <person name="Sheehan S.M."/>
            <person name="Seger R.L."/>
            <person name="Barter M.E."/>
            <person name="Lindqvist C."/>
            <person name="Brody L.C."/>
            <person name="Mullikin J.C."/>
        </authorList>
    </citation>
    <scope>NUCLEOTIDE SEQUENCE [LARGE SCALE GENOMIC DNA]</scope>
</reference>
<keyword evidence="7" id="KW-0807">Transducer</keyword>
<dbReference type="PANTHER" id="PTHR24235">
    <property type="entry name" value="NEUROPEPTIDE Y RECEPTOR"/>
    <property type="match status" value="1"/>
</dbReference>
<dbReference type="GO" id="GO:0008188">
    <property type="term" value="F:neuropeptide receptor activity"/>
    <property type="evidence" value="ECO:0007669"/>
    <property type="project" value="TreeGrafter"/>
</dbReference>
<evidence type="ECO:0000256" key="3">
    <source>
        <dbReference type="ARBA" id="ARBA00022989"/>
    </source>
</evidence>
<feature type="transmembrane region" description="Helical" evidence="8">
    <location>
        <begin position="164"/>
        <end position="181"/>
    </location>
</feature>
<evidence type="ECO:0000256" key="7">
    <source>
        <dbReference type="ARBA" id="ARBA00023224"/>
    </source>
</evidence>
<feature type="transmembrane region" description="Helical" evidence="8">
    <location>
        <begin position="90"/>
        <end position="109"/>
    </location>
</feature>
<dbReference type="PROSITE" id="PS50262">
    <property type="entry name" value="G_PROTEIN_RECEP_F1_2"/>
    <property type="match status" value="1"/>
</dbReference>
<feature type="transmembrane region" description="Helical" evidence="8">
    <location>
        <begin position="129"/>
        <end position="152"/>
    </location>
</feature>
<dbReference type="Ensembl" id="ENSUAMT00000039068.1">
    <property type="protein sequence ID" value="ENSUAMP00000035093.1"/>
    <property type="gene ID" value="ENSUAMG00000026649.1"/>
</dbReference>
<accession>A0A452SQQ7</accession>
<dbReference type="STRING" id="9643.ENSUAMP00000035093"/>